<reference evidence="4 5" key="1">
    <citation type="journal article" date="2011" name="PLoS Pathog.">
        <title>Endophytic Life Strategies Decoded by Genome and Transcriptome Analyses of the Mutualistic Root Symbiont Piriformospora indica.</title>
        <authorList>
            <person name="Zuccaro A."/>
            <person name="Lahrmann U."/>
            <person name="Guldener U."/>
            <person name="Langen G."/>
            <person name="Pfiffi S."/>
            <person name="Biedenkopf D."/>
            <person name="Wong P."/>
            <person name="Samans B."/>
            <person name="Grimm C."/>
            <person name="Basiewicz M."/>
            <person name="Murat C."/>
            <person name="Martin F."/>
            <person name="Kogel K.H."/>
        </authorList>
    </citation>
    <scope>NUCLEOTIDE SEQUENCE [LARGE SCALE GENOMIC DNA]</scope>
    <source>
        <strain evidence="4 5">DSM 11827</strain>
    </source>
</reference>
<dbReference type="Pfam" id="PF06395">
    <property type="entry name" value="CDC24"/>
    <property type="match status" value="1"/>
</dbReference>
<dbReference type="OrthoDB" id="1594986at2759"/>
<dbReference type="GO" id="GO:0005085">
    <property type="term" value="F:guanyl-nucleotide exchange factor activity"/>
    <property type="evidence" value="ECO:0007669"/>
    <property type="project" value="InterPro"/>
</dbReference>
<dbReference type="FunCoup" id="G4TBK8">
    <property type="interactions" value="47"/>
</dbReference>
<dbReference type="SUPFAM" id="SSF50729">
    <property type="entry name" value="PH domain-like"/>
    <property type="match status" value="1"/>
</dbReference>
<feature type="compositionally biased region" description="Basic and acidic residues" evidence="1">
    <location>
        <begin position="206"/>
        <end position="219"/>
    </location>
</feature>
<comment type="caution">
    <text evidence="4">The sequence shown here is derived from an EMBL/GenBank/DDBJ whole genome shotgun (WGS) entry which is preliminary data.</text>
</comment>
<proteinExistence type="predicted"/>
<gene>
    <name evidence="4" type="ORF">PIIN_02576</name>
</gene>
<dbReference type="PANTHER" id="PTHR47339">
    <property type="entry name" value="CELL DIVISION CONTROL PROTEIN 24"/>
    <property type="match status" value="1"/>
</dbReference>
<dbReference type="Pfam" id="PF15411">
    <property type="entry name" value="PH_10"/>
    <property type="match status" value="1"/>
</dbReference>
<feature type="compositionally biased region" description="Polar residues" evidence="1">
    <location>
        <begin position="613"/>
        <end position="623"/>
    </location>
</feature>
<dbReference type="eggNOG" id="KOG3519">
    <property type="taxonomic scope" value="Eukaryota"/>
</dbReference>
<dbReference type="Gene3D" id="3.10.20.90">
    <property type="entry name" value="Phosphatidylinositol 3-kinase Catalytic Subunit, Chain A, domain 1"/>
    <property type="match status" value="1"/>
</dbReference>
<protein>
    <submittedName>
        <fullName evidence="4">Uncharacterized protein</fullName>
    </submittedName>
</protein>
<dbReference type="SUPFAM" id="SSF54277">
    <property type="entry name" value="CAD &amp; PB1 domains"/>
    <property type="match status" value="1"/>
</dbReference>
<evidence type="ECO:0000256" key="1">
    <source>
        <dbReference type="SAM" id="MobiDB-lite"/>
    </source>
</evidence>
<feature type="compositionally biased region" description="Basic and acidic residues" evidence="1">
    <location>
        <begin position="713"/>
        <end position="730"/>
    </location>
</feature>
<dbReference type="InterPro" id="IPR053793">
    <property type="entry name" value="PB1-like"/>
</dbReference>
<dbReference type="InterPro" id="IPR035899">
    <property type="entry name" value="DBL_dom_sf"/>
</dbReference>
<feature type="compositionally biased region" description="Polar residues" evidence="1">
    <location>
        <begin position="902"/>
        <end position="927"/>
    </location>
</feature>
<dbReference type="GO" id="GO:0043332">
    <property type="term" value="C:mating projection tip"/>
    <property type="evidence" value="ECO:0007669"/>
    <property type="project" value="TreeGrafter"/>
</dbReference>
<dbReference type="CDD" id="cd05992">
    <property type="entry name" value="PB1"/>
    <property type="match status" value="1"/>
</dbReference>
<accession>G4TBK8</accession>
<dbReference type="Pfam" id="PF00564">
    <property type="entry name" value="PB1"/>
    <property type="match status" value="1"/>
</dbReference>
<dbReference type="SMART" id="SM00325">
    <property type="entry name" value="RhoGEF"/>
    <property type="match status" value="1"/>
</dbReference>
<organism evidence="4 5">
    <name type="scientific">Serendipita indica (strain DSM 11827)</name>
    <name type="common">Root endophyte fungus</name>
    <name type="synonym">Piriformospora indica</name>
    <dbReference type="NCBI Taxonomy" id="1109443"/>
    <lineage>
        <taxon>Eukaryota</taxon>
        <taxon>Fungi</taxon>
        <taxon>Dikarya</taxon>
        <taxon>Basidiomycota</taxon>
        <taxon>Agaricomycotina</taxon>
        <taxon>Agaricomycetes</taxon>
        <taxon>Sebacinales</taxon>
        <taxon>Serendipitaceae</taxon>
        <taxon>Serendipita</taxon>
    </lineage>
</organism>
<dbReference type="SMART" id="SM00233">
    <property type="entry name" value="PH"/>
    <property type="match status" value="1"/>
</dbReference>
<dbReference type="InParanoid" id="G4TBK8"/>
<dbReference type="GO" id="GO:0005737">
    <property type="term" value="C:cytoplasm"/>
    <property type="evidence" value="ECO:0007669"/>
    <property type="project" value="TreeGrafter"/>
</dbReference>
<dbReference type="SUPFAM" id="SSF48065">
    <property type="entry name" value="DBL homology domain (DH-domain)"/>
    <property type="match status" value="1"/>
</dbReference>
<dbReference type="InterPro" id="IPR010481">
    <property type="entry name" value="Cdc24/Scd1_N"/>
</dbReference>
<keyword evidence="5" id="KW-1185">Reference proteome</keyword>
<dbReference type="Gene3D" id="1.20.900.10">
    <property type="entry name" value="Dbl homology (DH) domain"/>
    <property type="match status" value="1"/>
</dbReference>
<feature type="domain" description="DH" evidence="2">
    <location>
        <begin position="236"/>
        <end position="410"/>
    </location>
</feature>
<feature type="compositionally biased region" description="Polar residues" evidence="1">
    <location>
        <begin position="591"/>
        <end position="605"/>
    </location>
</feature>
<dbReference type="SMART" id="SM00666">
    <property type="entry name" value="PB1"/>
    <property type="match status" value="1"/>
</dbReference>
<feature type="compositionally biased region" description="Polar residues" evidence="1">
    <location>
        <begin position="754"/>
        <end position="789"/>
    </location>
</feature>
<evidence type="ECO:0000313" key="4">
    <source>
        <dbReference type="EMBL" id="CCA68712.1"/>
    </source>
</evidence>
<dbReference type="Pfam" id="PF00621">
    <property type="entry name" value="RhoGEF"/>
    <property type="match status" value="1"/>
</dbReference>
<dbReference type="PROSITE" id="PS51745">
    <property type="entry name" value="PB1"/>
    <property type="match status" value="1"/>
</dbReference>
<dbReference type="InterPro" id="IPR001849">
    <property type="entry name" value="PH_domain"/>
</dbReference>
<dbReference type="EMBL" id="CAFZ01000038">
    <property type="protein sequence ID" value="CCA68712.1"/>
    <property type="molecule type" value="Genomic_DNA"/>
</dbReference>
<evidence type="ECO:0000313" key="5">
    <source>
        <dbReference type="Proteomes" id="UP000007148"/>
    </source>
</evidence>
<dbReference type="InterPro" id="IPR033511">
    <property type="entry name" value="Cdc24/Scd1_PH_dom"/>
</dbReference>
<sequence length="1051" mass="116593">MSTSTRKKSLTTGSASSASISVDTALHIDTPVAMNTMLNKQAATSLYQQCLALRNRLLRVHDFAPYLSLIDKHTELASLDVVHRLWHTLALGTPLCFLYNLLDMPRTDRLNVNTDPDEIDLYEQDPDAALKAKKKAAAFFIMGIQKLKNAGKWTDDIELFTVTELTNLDNKDTNGFVKVVATTSYLLDQLPQHVWMEDVESPPPSAHDEASNRDFKEGLGDDSPPTLKPANAQEIDRNNVIRELIETERKYIQDLEVMHNYAKTLMTQNIVDHDTVHHLFPGLNKLLDFQRKFSIELEQQYELPWEQQRWGRCFSLNEPNFSVYEPYCANYTNAAELVLAEEPHLMQLTHIINPKSELPAFLIKPVQRICKYPLLLEQLVKRCPANHEHYEELVEGAASSKRIADRINEAQRRAENVATVKLLEKRVEDWKGHALSNFGELLLDDVFMVTKSGVDREYHVFLFEKIILCCKDATAPSANNKKVGKSNSILKKQSTGPGVPPGGLLAGGAAAAKKKTTPLLLKGRIFLNNVTQATPTNQPTPYSLQVWWRGDDDLEFFTLRCRTEEQVKQWETVITRLIQEVQAKREERNQRSSQGGQAYHSSHGSSAHERMPSESTSSVSTLPPYSANPVQRRAYGSYSEEKSQNHYGAYNGGSYYGHQPQSAPSYHNGDVRDGFERDDDIDDYDSSAGGYTNGRSTPVGANGRRGAGMSMPPERDGPAGYERSRVKTEDASTMAQWRQQHGANGMSLPPRPSASRNISNASGVSTQSFQTESSFGNGVGTRPNQPMLRNQLSSGRLRAQYESGYDDGSRHSSGNPARTRAISNPSASYAYQHQAQAPPVPIAPQWTGGSQSSGGGVDRSRIASGPSRERLATNGRNTSSLGMRRPISGGSSDTGEDSEQSPIGNSPMNQQGGTLRGSRSQVFNGQPNHAVGYGRNGYASATPSYGNNAYPGSNRGPQEENEPPVKIKVYWLDDLFVIMVPRTTSFDELVHRVQRKIRLCGGGNTDGPLRLKYDDEDGDHISLSTDEELQMAFDMTLSRSTGQGQLTLRVH</sequence>
<dbReference type="InterPro" id="IPR000219">
    <property type="entry name" value="DH_dom"/>
</dbReference>
<feature type="compositionally biased region" description="Polar residues" evidence="1">
    <location>
        <begin position="811"/>
        <end position="824"/>
    </location>
</feature>
<dbReference type="GO" id="GO:0000935">
    <property type="term" value="C:division septum"/>
    <property type="evidence" value="ECO:0007669"/>
    <property type="project" value="TreeGrafter"/>
</dbReference>
<evidence type="ECO:0000259" key="3">
    <source>
        <dbReference type="PROSITE" id="PS51745"/>
    </source>
</evidence>
<dbReference type="OMA" id="QPIYPRQ"/>
<dbReference type="GO" id="GO:0030010">
    <property type="term" value="P:establishment of cell polarity"/>
    <property type="evidence" value="ECO:0007669"/>
    <property type="project" value="TreeGrafter"/>
</dbReference>
<dbReference type="STRING" id="1109443.G4TBK8"/>
<feature type="compositionally biased region" description="Acidic residues" evidence="1">
    <location>
        <begin position="676"/>
        <end position="685"/>
    </location>
</feature>
<dbReference type="AlphaFoldDB" id="G4TBK8"/>
<feature type="region of interest" description="Disordered" evidence="1">
    <location>
        <begin position="198"/>
        <end position="232"/>
    </location>
</feature>
<dbReference type="HOGENOM" id="CLU_007879_0_0_1"/>
<feature type="domain" description="PB1" evidence="3">
    <location>
        <begin position="964"/>
        <end position="1051"/>
    </location>
</feature>
<feature type="compositionally biased region" description="Polar residues" evidence="1">
    <location>
        <begin position="731"/>
        <end position="742"/>
    </location>
</feature>
<dbReference type="PANTHER" id="PTHR47339:SF1">
    <property type="entry name" value="CELL DIVISION CONTROL PROTEIN 24"/>
    <property type="match status" value="1"/>
</dbReference>
<dbReference type="PROSITE" id="PS50010">
    <property type="entry name" value="DH_2"/>
    <property type="match status" value="1"/>
</dbReference>
<dbReference type="InterPro" id="IPR053026">
    <property type="entry name" value="CDC42_GEF"/>
</dbReference>
<name>G4TBK8_SERID</name>
<dbReference type="GO" id="GO:0031106">
    <property type="term" value="P:septin ring organization"/>
    <property type="evidence" value="ECO:0007669"/>
    <property type="project" value="TreeGrafter"/>
</dbReference>
<dbReference type="InterPro" id="IPR000270">
    <property type="entry name" value="PB1_dom"/>
</dbReference>
<evidence type="ECO:0000259" key="2">
    <source>
        <dbReference type="PROSITE" id="PS50010"/>
    </source>
</evidence>
<feature type="compositionally biased region" description="Low complexity" evidence="1">
    <location>
        <begin position="825"/>
        <end position="850"/>
    </location>
</feature>
<dbReference type="CDD" id="cd00160">
    <property type="entry name" value="RhoGEF"/>
    <property type="match status" value="1"/>
</dbReference>
<dbReference type="GO" id="GO:0005634">
    <property type="term" value="C:nucleus"/>
    <property type="evidence" value="ECO:0007669"/>
    <property type="project" value="TreeGrafter"/>
</dbReference>
<feature type="region of interest" description="Disordered" evidence="1">
    <location>
        <begin position="801"/>
        <end position="937"/>
    </location>
</feature>
<dbReference type="Proteomes" id="UP000007148">
    <property type="component" value="Unassembled WGS sequence"/>
</dbReference>
<dbReference type="CDD" id="cd13246">
    <property type="entry name" value="PH_Scd1"/>
    <property type="match status" value="1"/>
</dbReference>
<dbReference type="InterPro" id="IPR011993">
    <property type="entry name" value="PH-like_dom_sf"/>
</dbReference>
<feature type="region of interest" description="Disordered" evidence="1">
    <location>
        <begin position="585"/>
        <end position="789"/>
    </location>
</feature>
<dbReference type="Gene3D" id="2.30.29.30">
    <property type="entry name" value="Pleckstrin-homology domain (PH domain)/Phosphotyrosine-binding domain (PTB)"/>
    <property type="match status" value="1"/>
</dbReference>